<feature type="region of interest" description="Disordered" evidence="1">
    <location>
        <begin position="1"/>
        <end position="102"/>
    </location>
</feature>
<protein>
    <submittedName>
        <fullName evidence="2">Uncharacterized protein</fullName>
    </submittedName>
</protein>
<feature type="compositionally biased region" description="Low complexity" evidence="1">
    <location>
        <begin position="56"/>
        <end position="69"/>
    </location>
</feature>
<reference evidence="2" key="1">
    <citation type="submission" date="2025-08" db="UniProtKB">
        <authorList>
            <consortium name="Ensembl"/>
        </authorList>
    </citation>
    <scope>IDENTIFICATION</scope>
</reference>
<reference evidence="2" key="2">
    <citation type="submission" date="2025-09" db="UniProtKB">
        <authorList>
            <consortium name="Ensembl"/>
        </authorList>
    </citation>
    <scope>IDENTIFICATION</scope>
</reference>
<keyword evidence="3" id="KW-1185">Reference proteome</keyword>
<dbReference type="AlphaFoldDB" id="A0A8C3HUS7"/>
<organism evidence="2 3">
    <name type="scientific">Chrysemys picta bellii</name>
    <name type="common">Western painted turtle</name>
    <name type="synonym">Emys bellii</name>
    <dbReference type="NCBI Taxonomy" id="8478"/>
    <lineage>
        <taxon>Eukaryota</taxon>
        <taxon>Metazoa</taxon>
        <taxon>Chordata</taxon>
        <taxon>Craniata</taxon>
        <taxon>Vertebrata</taxon>
        <taxon>Euteleostomi</taxon>
        <taxon>Archelosauria</taxon>
        <taxon>Testudinata</taxon>
        <taxon>Testudines</taxon>
        <taxon>Cryptodira</taxon>
        <taxon>Durocryptodira</taxon>
        <taxon>Testudinoidea</taxon>
        <taxon>Emydidae</taxon>
        <taxon>Chrysemys</taxon>
    </lineage>
</organism>
<accession>A0A8C3HUS7</accession>
<evidence type="ECO:0000256" key="1">
    <source>
        <dbReference type="SAM" id="MobiDB-lite"/>
    </source>
</evidence>
<evidence type="ECO:0000313" key="2">
    <source>
        <dbReference type="Ensembl" id="ENSCPBP00000022956.1"/>
    </source>
</evidence>
<dbReference type="Ensembl" id="ENSCPBT00000027044.1">
    <property type="protein sequence ID" value="ENSCPBP00000022956.1"/>
    <property type="gene ID" value="ENSCPBG00000016411.1"/>
</dbReference>
<feature type="compositionally biased region" description="Basic and acidic residues" evidence="1">
    <location>
        <begin position="70"/>
        <end position="93"/>
    </location>
</feature>
<proteinExistence type="predicted"/>
<feature type="compositionally biased region" description="Pro residues" evidence="1">
    <location>
        <begin position="150"/>
        <end position="159"/>
    </location>
</feature>
<feature type="region of interest" description="Disordered" evidence="1">
    <location>
        <begin position="139"/>
        <end position="159"/>
    </location>
</feature>
<name>A0A8C3HUS7_CHRPI</name>
<sequence length="159" mass="16300">MAELDLLGSILSAMERPPGLGDQETRRRARGQGSRGGAGPGGEREPEPPSAPPTPGLLGSPLSLPSSSRGGHERDPGAWRGRDLLCERGEGRGGEPPAGAGGGRWVIEIWAQCCLPPPEGPWGHPRGCSIPLLPPEGTCQIGGGRSPPASHLPPPSLGK</sequence>
<dbReference type="Proteomes" id="UP000694380">
    <property type="component" value="Unplaced"/>
</dbReference>
<evidence type="ECO:0000313" key="3">
    <source>
        <dbReference type="Proteomes" id="UP000694380"/>
    </source>
</evidence>